<keyword evidence="3" id="KW-0963">Cytoplasm</keyword>
<dbReference type="GO" id="GO:0005737">
    <property type="term" value="C:cytoplasm"/>
    <property type="evidence" value="ECO:0007669"/>
    <property type="project" value="TreeGrafter"/>
</dbReference>
<dbReference type="InterPro" id="IPR016039">
    <property type="entry name" value="Thiolase-like"/>
</dbReference>
<evidence type="ECO:0000313" key="7">
    <source>
        <dbReference type="EMBL" id="OIJ68231.1"/>
    </source>
</evidence>
<dbReference type="InterPro" id="IPR020841">
    <property type="entry name" value="PKS_Beta-ketoAc_synthase_dom"/>
</dbReference>
<feature type="region of interest" description="Disordered" evidence="5">
    <location>
        <begin position="553"/>
        <end position="584"/>
    </location>
</feature>
<accession>A0A1J4P0G0</accession>
<dbReference type="InterPro" id="IPR054514">
    <property type="entry name" value="RhiE-like_linker"/>
</dbReference>
<dbReference type="PROSITE" id="PS52004">
    <property type="entry name" value="KS3_2"/>
    <property type="match status" value="1"/>
</dbReference>
<evidence type="ECO:0000256" key="4">
    <source>
        <dbReference type="ARBA" id="ARBA00022553"/>
    </source>
</evidence>
<reference evidence="7" key="1">
    <citation type="submission" date="2016-10" db="EMBL/GenBank/DDBJ databases">
        <title>Genome sequence of Streptomyces mangrovisoli MUSC 149.</title>
        <authorList>
            <person name="Lee L.-H."/>
            <person name="Ser H.-L."/>
        </authorList>
    </citation>
    <scope>NUCLEOTIDE SEQUENCE [LARGE SCALE GENOMIC DNA]</scope>
    <source>
        <strain evidence="7">MUSC 149</strain>
    </source>
</reference>
<keyword evidence="8" id="KW-1185">Reference proteome</keyword>
<comment type="pathway">
    <text evidence="1">Antibiotic biosynthesis.</text>
</comment>
<dbReference type="GO" id="GO:0006633">
    <property type="term" value="P:fatty acid biosynthetic process"/>
    <property type="evidence" value="ECO:0007669"/>
    <property type="project" value="TreeGrafter"/>
</dbReference>
<feature type="compositionally biased region" description="Pro residues" evidence="5">
    <location>
        <begin position="573"/>
        <end position="582"/>
    </location>
</feature>
<dbReference type="EMBL" id="LAVA02000018">
    <property type="protein sequence ID" value="OIJ68231.1"/>
    <property type="molecule type" value="Genomic_DNA"/>
</dbReference>
<feature type="region of interest" description="Disordered" evidence="5">
    <location>
        <begin position="494"/>
        <end position="518"/>
    </location>
</feature>
<dbReference type="GO" id="GO:0071770">
    <property type="term" value="P:DIM/DIP cell wall layer assembly"/>
    <property type="evidence" value="ECO:0007669"/>
    <property type="project" value="TreeGrafter"/>
</dbReference>
<dbReference type="GO" id="GO:0005886">
    <property type="term" value="C:plasma membrane"/>
    <property type="evidence" value="ECO:0007669"/>
    <property type="project" value="TreeGrafter"/>
</dbReference>
<feature type="compositionally biased region" description="Pro residues" evidence="5">
    <location>
        <begin position="1"/>
        <end position="12"/>
    </location>
</feature>
<feature type="domain" description="Ketosynthase family 3 (KS3)" evidence="6">
    <location>
        <begin position="24"/>
        <end position="457"/>
    </location>
</feature>
<protein>
    <recommendedName>
        <fullName evidence="6">Ketosynthase family 3 (KS3) domain-containing protein</fullName>
    </recommendedName>
</protein>
<gene>
    <name evidence="7" type="ORF">WN71_009360</name>
</gene>
<dbReference type="Proteomes" id="UP000034196">
    <property type="component" value="Unassembled WGS sequence"/>
</dbReference>
<evidence type="ECO:0000256" key="2">
    <source>
        <dbReference type="ARBA" id="ARBA00022450"/>
    </source>
</evidence>
<keyword evidence="2" id="KW-0596">Phosphopantetheine</keyword>
<dbReference type="OrthoDB" id="4312652at2"/>
<organism evidence="7 8">
    <name type="scientific">Streptomyces mangrovisoli</name>
    <dbReference type="NCBI Taxonomy" id="1428628"/>
    <lineage>
        <taxon>Bacteria</taxon>
        <taxon>Bacillati</taxon>
        <taxon>Actinomycetota</taxon>
        <taxon>Actinomycetes</taxon>
        <taxon>Kitasatosporales</taxon>
        <taxon>Streptomycetaceae</taxon>
        <taxon>Streptomyces</taxon>
    </lineage>
</organism>
<dbReference type="SUPFAM" id="SSF53901">
    <property type="entry name" value="Thiolase-like"/>
    <property type="match status" value="1"/>
</dbReference>
<dbReference type="AlphaFoldDB" id="A0A1J4P0G0"/>
<dbReference type="Pfam" id="PF22336">
    <property type="entry name" value="RhiE-like_linker"/>
    <property type="match status" value="1"/>
</dbReference>
<evidence type="ECO:0000256" key="3">
    <source>
        <dbReference type="ARBA" id="ARBA00022490"/>
    </source>
</evidence>
<dbReference type="InterPro" id="IPR014030">
    <property type="entry name" value="Ketoacyl_synth_N"/>
</dbReference>
<dbReference type="PANTHER" id="PTHR43775">
    <property type="entry name" value="FATTY ACID SYNTHASE"/>
    <property type="match status" value="1"/>
</dbReference>
<dbReference type="STRING" id="1428628.WN71_009360"/>
<proteinExistence type="predicted"/>
<dbReference type="SMART" id="SM00825">
    <property type="entry name" value="PKS_KS"/>
    <property type="match status" value="1"/>
</dbReference>
<feature type="non-terminal residue" evidence="7">
    <location>
        <position position="1"/>
    </location>
</feature>
<feature type="compositionally biased region" description="Low complexity" evidence="5">
    <location>
        <begin position="494"/>
        <end position="505"/>
    </location>
</feature>
<evidence type="ECO:0000256" key="5">
    <source>
        <dbReference type="SAM" id="MobiDB-lite"/>
    </source>
</evidence>
<feature type="region of interest" description="Disordered" evidence="5">
    <location>
        <begin position="1"/>
        <end position="20"/>
    </location>
</feature>
<keyword evidence="4" id="KW-0597">Phosphoprotein</keyword>
<evidence type="ECO:0000259" key="6">
    <source>
        <dbReference type="PROSITE" id="PS52004"/>
    </source>
</evidence>
<dbReference type="Gene3D" id="3.40.47.10">
    <property type="match status" value="3"/>
</dbReference>
<evidence type="ECO:0000313" key="8">
    <source>
        <dbReference type="Proteomes" id="UP000034196"/>
    </source>
</evidence>
<name>A0A1J4P0G0_9ACTN</name>
<dbReference type="Gene3D" id="3.30.70.3290">
    <property type="match status" value="1"/>
</dbReference>
<dbReference type="CDD" id="cd00833">
    <property type="entry name" value="PKS"/>
    <property type="match status" value="1"/>
</dbReference>
<dbReference type="Pfam" id="PF00109">
    <property type="entry name" value="ketoacyl-synt"/>
    <property type="match status" value="1"/>
</dbReference>
<evidence type="ECO:0000256" key="1">
    <source>
        <dbReference type="ARBA" id="ARBA00004792"/>
    </source>
</evidence>
<sequence length="608" mass="60944">PAPVPVPIPAPAPARGDDAPTAATDAWAVIGLGGRYPYADDLDAFWTGALHGPAVTALPPVRRSRTVADDGPDAAHDGCGVGRVGGGAGCFVRDADVFDPEFFGLTAGQAAAADPQERLLLEVAFDTLERAGYTGARLDRLRAADGEPRSLGVFAALGGPDHAVLSGTPAAPATARLLSGRLPALLDLRGPHQTTAGGGPTAFLAALHQALGALRAGECAAALVGAADLRLHPDRHVPGGGEGAGAVLIRPLAAARASGDRVHAVVRFSAVVHQGRGGPATARARIARALWRASGIDARAIALEEDVHTAARRTGDAGAAAGAAAVTLAVLQLAHTTLAPGAAPRPWPAPGPNLPRRAGVSAQGGDGTCARVVLEEAPTPAQPTVDRLAGPVSDRPACPVADPPAGSDAWSDPPGGQELVLLSAPTPEHLTATARRFAAWAARLGAGGPSLARVARELRTGRTARACRLAVTAHGMPELAAALADFARTGTSAAGALPGDPARGARGPGDRAPVPPLEDLPETRAYVAALWGARRHGQLARLWLAGVDVTAVEPEPTSGPTPYAGTLGAGGVPPEPQGPPGPSCAVVALPPSALLGRPLPLGDGGRSR</sequence>
<dbReference type="GO" id="GO:0004312">
    <property type="term" value="F:fatty acid synthase activity"/>
    <property type="evidence" value="ECO:0007669"/>
    <property type="project" value="TreeGrafter"/>
</dbReference>
<dbReference type="PANTHER" id="PTHR43775:SF37">
    <property type="entry name" value="SI:DKEY-61P9.11"/>
    <property type="match status" value="1"/>
</dbReference>
<dbReference type="InterPro" id="IPR050091">
    <property type="entry name" value="PKS_NRPS_Biosynth_Enz"/>
</dbReference>
<dbReference type="RefSeq" id="WP_071369813.1">
    <property type="nucleotide sequence ID" value="NZ_LAVA02000018.1"/>
</dbReference>
<comment type="caution">
    <text evidence="7">The sequence shown here is derived from an EMBL/GenBank/DDBJ whole genome shotgun (WGS) entry which is preliminary data.</text>
</comment>